<keyword evidence="7 10" id="KW-0573">Peptidoglycan synthesis</keyword>
<keyword evidence="1 10" id="KW-0963">Cytoplasm</keyword>
<dbReference type="InterPro" id="IPR035911">
    <property type="entry name" value="MurE/MurF_N"/>
</dbReference>
<reference evidence="15" key="1">
    <citation type="submission" date="2021-03" db="EMBL/GenBank/DDBJ databases">
        <title>Bacillus suaedae sp. nov., isolated from Suaeda aralocaspica.</title>
        <authorList>
            <person name="Lei R.F.R."/>
        </authorList>
    </citation>
    <scope>NUCLEOTIDE SEQUENCE</scope>
    <source>
        <strain evidence="15">YZJH907-2</strain>
    </source>
</reference>
<dbReference type="GO" id="GO:0047480">
    <property type="term" value="F:UDP-N-acetylmuramoyl-tripeptide-D-alanyl-D-alanine ligase activity"/>
    <property type="evidence" value="ECO:0007669"/>
    <property type="project" value="UniProtKB-UniRule"/>
</dbReference>
<dbReference type="InterPro" id="IPR036565">
    <property type="entry name" value="Mur-like_cat_sf"/>
</dbReference>
<keyword evidence="6 10" id="KW-0133">Cell shape</keyword>
<dbReference type="PANTHER" id="PTHR43024:SF1">
    <property type="entry name" value="UDP-N-ACETYLMURAMOYL-TRIPEPTIDE--D-ALANYL-D-ALANINE LIGASE"/>
    <property type="match status" value="1"/>
</dbReference>
<accession>A0A940WUK8</accession>
<gene>
    <name evidence="10" type="primary">murF</name>
    <name evidence="15" type="ORF">J7W16_18055</name>
</gene>
<dbReference type="Pfam" id="PF01225">
    <property type="entry name" value="Mur_ligase"/>
    <property type="match status" value="1"/>
</dbReference>
<organism evidence="15 16">
    <name type="scientific">Halalkalibacter suaedae</name>
    <dbReference type="NCBI Taxonomy" id="2822140"/>
    <lineage>
        <taxon>Bacteria</taxon>
        <taxon>Bacillati</taxon>
        <taxon>Bacillota</taxon>
        <taxon>Bacilli</taxon>
        <taxon>Bacillales</taxon>
        <taxon>Bacillaceae</taxon>
        <taxon>Halalkalibacter</taxon>
    </lineage>
</organism>
<dbReference type="PANTHER" id="PTHR43024">
    <property type="entry name" value="UDP-N-ACETYLMURAMOYL-TRIPEPTIDE--D-ALANYL-D-ALANINE LIGASE"/>
    <property type="match status" value="1"/>
</dbReference>
<dbReference type="Proteomes" id="UP000678228">
    <property type="component" value="Unassembled WGS sequence"/>
</dbReference>
<feature type="binding site" evidence="10">
    <location>
        <begin position="123"/>
        <end position="129"/>
    </location>
    <ligand>
        <name>ATP</name>
        <dbReference type="ChEBI" id="CHEBI:30616"/>
    </ligand>
</feature>
<dbReference type="SUPFAM" id="SSF63418">
    <property type="entry name" value="MurE/MurF N-terminal domain"/>
    <property type="match status" value="1"/>
</dbReference>
<dbReference type="Gene3D" id="3.90.190.20">
    <property type="entry name" value="Mur ligase, C-terminal domain"/>
    <property type="match status" value="1"/>
</dbReference>
<evidence type="ECO:0000256" key="8">
    <source>
        <dbReference type="ARBA" id="ARBA00023306"/>
    </source>
</evidence>
<feature type="domain" description="Mur ligase C-terminal" evidence="13">
    <location>
        <begin position="328"/>
        <end position="454"/>
    </location>
</feature>
<comment type="subcellular location">
    <subcellularLocation>
        <location evidence="10 11">Cytoplasm</location>
    </subcellularLocation>
</comment>
<dbReference type="AlphaFoldDB" id="A0A940WUK8"/>
<evidence type="ECO:0000256" key="9">
    <source>
        <dbReference type="ARBA" id="ARBA00023316"/>
    </source>
</evidence>
<dbReference type="SUPFAM" id="SSF53623">
    <property type="entry name" value="MurD-like peptide ligases, catalytic domain"/>
    <property type="match status" value="1"/>
</dbReference>
<dbReference type="GO" id="GO:0005524">
    <property type="term" value="F:ATP binding"/>
    <property type="evidence" value="ECO:0007669"/>
    <property type="project" value="UniProtKB-UniRule"/>
</dbReference>
<dbReference type="GO" id="GO:0008360">
    <property type="term" value="P:regulation of cell shape"/>
    <property type="evidence" value="ECO:0007669"/>
    <property type="project" value="UniProtKB-KW"/>
</dbReference>
<evidence type="ECO:0000259" key="14">
    <source>
        <dbReference type="Pfam" id="PF08245"/>
    </source>
</evidence>
<keyword evidence="2 10" id="KW-0436">Ligase</keyword>
<dbReference type="InterPro" id="IPR000713">
    <property type="entry name" value="Mur_ligase_N"/>
</dbReference>
<evidence type="ECO:0000259" key="13">
    <source>
        <dbReference type="Pfam" id="PF02875"/>
    </source>
</evidence>
<keyword evidence="8 10" id="KW-0131">Cell cycle</keyword>
<evidence type="ECO:0000256" key="7">
    <source>
        <dbReference type="ARBA" id="ARBA00022984"/>
    </source>
</evidence>
<evidence type="ECO:0000259" key="12">
    <source>
        <dbReference type="Pfam" id="PF01225"/>
    </source>
</evidence>
<dbReference type="GO" id="GO:0051301">
    <property type="term" value="P:cell division"/>
    <property type="evidence" value="ECO:0007669"/>
    <property type="project" value="UniProtKB-KW"/>
</dbReference>
<evidence type="ECO:0000256" key="11">
    <source>
        <dbReference type="RuleBase" id="RU004136"/>
    </source>
</evidence>
<sequence>MNDDKKERLQVIIRNLNDIVGWVNGKAEAKEVSSVEVAGVSTDTRTIQKGNLYVPLVGENFNGHDFVEVAISNGASGTLWQKNQPNPPTDVPLIYVEDTLLALQSLAKNYLASLSTKVIGITGSNGKTTTKDMVTSVLATTYKVQKTEGNYNNHIGLPLTILRLEEDTEIAVLEMGMSGRGEIELLSTIATPDAAIITNIGESHLQDLGSREAISEAKFEITAGLQENGTLVIHGDEPLLTEKVTNSLFTIKTFGSSRSNDYYPVQIEQKSNGTYFTMNEEIETNFFIPVLGKHNINNALSAIAIAVQFDVPIPSIKKGLEMIKLTGMRTELLQGKDGVAVINDAYNASPTSMRAAIELLQDLKNYKKKIVVLGDMLELGDNEETFHYEVGKGININEIDYVITFGQLGRKIAEGAKENFSGNNVFAYDDKQELIAKLVDVVAAGDIVLVKGSRGMKLEEVVHALI</sequence>
<name>A0A940WUK8_9BACI</name>
<dbReference type="Pfam" id="PF08245">
    <property type="entry name" value="Mur_ligase_M"/>
    <property type="match status" value="1"/>
</dbReference>
<dbReference type="InterPro" id="IPR005863">
    <property type="entry name" value="UDP-N-AcMur_synth"/>
</dbReference>
<dbReference type="HAMAP" id="MF_02019">
    <property type="entry name" value="MurF"/>
    <property type="match status" value="1"/>
</dbReference>
<keyword evidence="3 10" id="KW-0132">Cell division</keyword>
<dbReference type="GO" id="GO:0005737">
    <property type="term" value="C:cytoplasm"/>
    <property type="evidence" value="ECO:0007669"/>
    <property type="project" value="UniProtKB-SubCell"/>
</dbReference>
<dbReference type="Gene3D" id="3.40.1390.10">
    <property type="entry name" value="MurE/MurF, N-terminal domain"/>
    <property type="match status" value="1"/>
</dbReference>
<dbReference type="InterPro" id="IPR051046">
    <property type="entry name" value="MurCDEF_CellWall_CoF430Synth"/>
</dbReference>
<dbReference type="GO" id="GO:0071555">
    <property type="term" value="P:cell wall organization"/>
    <property type="evidence" value="ECO:0007669"/>
    <property type="project" value="UniProtKB-KW"/>
</dbReference>
<dbReference type="InterPro" id="IPR013221">
    <property type="entry name" value="Mur_ligase_cen"/>
</dbReference>
<dbReference type="Pfam" id="PF02875">
    <property type="entry name" value="Mur_ligase_C"/>
    <property type="match status" value="1"/>
</dbReference>
<evidence type="ECO:0000256" key="1">
    <source>
        <dbReference type="ARBA" id="ARBA00022490"/>
    </source>
</evidence>
<dbReference type="InterPro" id="IPR036615">
    <property type="entry name" value="Mur_ligase_C_dom_sf"/>
</dbReference>
<comment type="pathway">
    <text evidence="10 11">Cell wall biogenesis; peptidoglycan biosynthesis.</text>
</comment>
<keyword evidence="4 10" id="KW-0547">Nucleotide-binding</keyword>
<evidence type="ECO:0000256" key="6">
    <source>
        <dbReference type="ARBA" id="ARBA00022960"/>
    </source>
</evidence>
<comment type="caution">
    <text evidence="15">The sequence shown here is derived from an EMBL/GenBank/DDBJ whole genome shotgun (WGS) entry which is preliminary data.</text>
</comment>
<dbReference type="SUPFAM" id="SSF53244">
    <property type="entry name" value="MurD-like peptide ligases, peptide-binding domain"/>
    <property type="match status" value="1"/>
</dbReference>
<keyword evidence="5 10" id="KW-0067">ATP-binding</keyword>
<evidence type="ECO:0000256" key="4">
    <source>
        <dbReference type="ARBA" id="ARBA00022741"/>
    </source>
</evidence>
<feature type="domain" description="Mur ligase central" evidence="14">
    <location>
        <begin position="121"/>
        <end position="306"/>
    </location>
</feature>
<keyword evidence="16" id="KW-1185">Reference proteome</keyword>
<comment type="catalytic activity">
    <reaction evidence="10 11">
        <text>D-alanyl-D-alanine + UDP-N-acetyl-alpha-D-muramoyl-L-alanyl-gamma-D-glutamyl-meso-2,6-diaminopimelate + ATP = UDP-N-acetyl-alpha-D-muramoyl-L-alanyl-gamma-D-glutamyl-meso-2,6-diaminopimeloyl-D-alanyl-D-alanine + ADP + phosphate + H(+)</text>
        <dbReference type="Rhea" id="RHEA:28374"/>
        <dbReference type="ChEBI" id="CHEBI:15378"/>
        <dbReference type="ChEBI" id="CHEBI:30616"/>
        <dbReference type="ChEBI" id="CHEBI:43474"/>
        <dbReference type="ChEBI" id="CHEBI:57822"/>
        <dbReference type="ChEBI" id="CHEBI:61386"/>
        <dbReference type="ChEBI" id="CHEBI:83905"/>
        <dbReference type="ChEBI" id="CHEBI:456216"/>
        <dbReference type="EC" id="6.3.2.10"/>
    </reaction>
</comment>
<evidence type="ECO:0000313" key="15">
    <source>
        <dbReference type="EMBL" id="MBP3953029.1"/>
    </source>
</evidence>
<comment type="function">
    <text evidence="10 11">Involved in cell wall formation. Catalyzes the final step in the synthesis of UDP-N-acetylmuramoyl-pentapeptide, the precursor of murein.</text>
</comment>
<keyword evidence="9 10" id="KW-0961">Cell wall biogenesis/degradation</keyword>
<dbReference type="InterPro" id="IPR004101">
    <property type="entry name" value="Mur_ligase_C"/>
</dbReference>
<dbReference type="GO" id="GO:0009252">
    <property type="term" value="P:peptidoglycan biosynthetic process"/>
    <property type="evidence" value="ECO:0007669"/>
    <property type="project" value="UniProtKB-UniRule"/>
</dbReference>
<protein>
    <recommendedName>
        <fullName evidence="10 11">UDP-N-acetylmuramoyl-tripeptide--D-alanyl-D-alanine ligase</fullName>
        <ecNumber evidence="10 11">6.3.2.10</ecNumber>
    </recommendedName>
    <alternativeName>
        <fullName evidence="10">D-alanyl-D-alanine-adding enzyme</fullName>
    </alternativeName>
</protein>
<evidence type="ECO:0000256" key="2">
    <source>
        <dbReference type="ARBA" id="ARBA00022598"/>
    </source>
</evidence>
<proteinExistence type="inferred from homology"/>
<dbReference type="NCBIfam" id="TIGR01143">
    <property type="entry name" value="murF"/>
    <property type="match status" value="1"/>
</dbReference>
<comment type="similarity">
    <text evidence="10">Belongs to the MurCDEF family. MurF subfamily.</text>
</comment>
<evidence type="ECO:0000256" key="3">
    <source>
        <dbReference type="ARBA" id="ARBA00022618"/>
    </source>
</evidence>
<evidence type="ECO:0000256" key="10">
    <source>
        <dbReference type="HAMAP-Rule" id="MF_02019"/>
    </source>
</evidence>
<feature type="domain" description="Mur ligase N-terminal catalytic" evidence="12">
    <location>
        <begin position="37"/>
        <end position="110"/>
    </location>
</feature>
<evidence type="ECO:0000256" key="5">
    <source>
        <dbReference type="ARBA" id="ARBA00022840"/>
    </source>
</evidence>
<dbReference type="Gene3D" id="3.40.1190.10">
    <property type="entry name" value="Mur-like, catalytic domain"/>
    <property type="match status" value="1"/>
</dbReference>
<evidence type="ECO:0000313" key="16">
    <source>
        <dbReference type="Proteomes" id="UP000678228"/>
    </source>
</evidence>
<dbReference type="EC" id="6.3.2.10" evidence="10 11"/>
<dbReference type="EMBL" id="JAGKSQ010000009">
    <property type="protein sequence ID" value="MBP3953029.1"/>
    <property type="molecule type" value="Genomic_DNA"/>
</dbReference>